<feature type="domain" description="Thiolase N-terminal" evidence="7">
    <location>
        <begin position="4"/>
        <end position="211"/>
    </location>
</feature>
<evidence type="ECO:0000259" key="8">
    <source>
        <dbReference type="Pfam" id="PF22691"/>
    </source>
</evidence>
<evidence type="ECO:0000256" key="4">
    <source>
        <dbReference type="ARBA" id="ARBA00023055"/>
    </source>
</evidence>
<dbReference type="Pfam" id="PF00108">
    <property type="entry name" value="Thiolase_N"/>
    <property type="match status" value="1"/>
</dbReference>
<keyword evidence="4" id="KW-0445">Lipid transport</keyword>
<keyword evidence="5" id="KW-0446">Lipid-binding</keyword>
<dbReference type="PANTHER" id="PTHR42870:SF1">
    <property type="entry name" value="NON-SPECIFIC LIPID-TRANSFER PROTEIN-LIKE 2"/>
    <property type="match status" value="1"/>
</dbReference>
<keyword evidence="3" id="KW-0808">Transferase</keyword>
<dbReference type="SUPFAM" id="SSF53901">
    <property type="entry name" value="Thiolase-like"/>
    <property type="match status" value="2"/>
</dbReference>
<organism evidence="9 10">
    <name type="scientific">Lacimicrobium alkaliphilum</name>
    <dbReference type="NCBI Taxonomy" id="1526571"/>
    <lineage>
        <taxon>Bacteria</taxon>
        <taxon>Pseudomonadati</taxon>
        <taxon>Pseudomonadota</taxon>
        <taxon>Gammaproteobacteria</taxon>
        <taxon>Alteromonadales</taxon>
        <taxon>Alteromonadaceae</taxon>
        <taxon>Lacimicrobium</taxon>
    </lineage>
</organism>
<proteinExistence type="predicted"/>
<dbReference type="Pfam" id="PF22691">
    <property type="entry name" value="Thiolase_C_1"/>
    <property type="match status" value="1"/>
</dbReference>
<dbReference type="PROSITE" id="PS00737">
    <property type="entry name" value="THIOLASE_2"/>
    <property type="match status" value="1"/>
</dbReference>
<name>A0ABQ1R9L4_9ALTE</name>
<sequence length="415" mass="44280">MTGVAIIGTGMTALGKFPDCSVKSLTEQAVNSALKDAGLDIRSVQAAWFSNSRQGLFEGQNGIRGQCALRPLGLGPVPVTNVENACASGSTALFNAVSHIAAGFCDIALVVGAEKMYFPEDRDMMFRAFLGGTDIHRLDEFDNKVSGWASDLVPTQFRDQSEVQRSFFMDSYAGQARLHMQAFGTTCRQLAAVAAKNHWHSTMNPLAQYQQDMSVEEVLSSRVISWPLTLPMCAPVSDGAAAMVICSEKMAKSLYPSSAIGIRGISLMTGLSRADSDFSQHIGRLAALDVYEKAAIGPEDIDVAEVHDATAYSEIQQIENLGLCPIGEGGAFSEAGHTRLGGNIPVNTSGGLISKGHPVGATGLMQLHELVTQLRQQAGNRQVEHARIGVAENGGGFYENEEATTVVTVLEKYSC</sequence>
<evidence type="ECO:0000256" key="2">
    <source>
        <dbReference type="ARBA" id="ARBA00022448"/>
    </source>
</evidence>
<dbReference type="InterPro" id="IPR055140">
    <property type="entry name" value="Thiolase_C_2"/>
</dbReference>
<accession>A0ABQ1R9L4</accession>
<keyword evidence="2" id="KW-0813">Transport</keyword>
<dbReference type="Gene3D" id="3.40.47.10">
    <property type="match status" value="1"/>
</dbReference>
<evidence type="ECO:0000259" key="7">
    <source>
        <dbReference type="Pfam" id="PF00108"/>
    </source>
</evidence>
<protein>
    <recommendedName>
        <fullName evidence="1">propanoyl-CoA C-acyltransferase</fullName>
        <ecNumber evidence="1">2.3.1.176</ecNumber>
    </recommendedName>
    <alternativeName>
        <fullName evidence="6">Propanoyl-CoA C-acyltransferase</fullName>
    </alternativeName>
</protein>
<dbReference type="EMBL" id="BMGJ01000004">
    <property type="protein sequence ID" value="GGD60650.1"/>
    <property type="molecule type" value="Genomic_DNA"/>
</dbReference>
<evidence type="ECO:0000313" key="10">
    <source>
        <dbReference type="Proteomes" id="UP000614272"/>
    </source>
</evidence>
<dbReference type="InterPro" id="IPR002155">
    <property type="entry name" value="Thiolase"/>
</dbReference>
<dbReference type="CDD" id="cd00829">
    <property type="entry name" value="SCP-x_thiolase"/>
    <property type="match status" value="1"/>
</dbReference>
<evidence type="ECO:0000256" key="5">
    <source>
        <dbReference type="ARBA" id="ARBA00023121"/>
    </source>
</evidence>
<feature type="domain" description="Thiolase C-terminal" evidence="8">
    <location>
        <begin position="277"/>
        <end position="402"/>
    </location>
</feature>
<dbReference type="RefSeq" id="WP_099035799.1">
    <property type="nucleotide sequence ID" value="NZ_BMGJ01000004.1"/>
</dbReference>
<evidence type="ECO:0000256" key="1">
    <source>
        <dbReference type="ARBA" id="ARBA00012352"/>
    </source>
</evidence>
<dbReference type="Proteomes" id="UP000614272">
    <property type="component" value="Unassembled WGS sequence"/>
</dbReference>
<dbReference type="PIRSF" id="PIRSF000429">
    <property type="entry name" value="Ac-CoA_Ac_transf"/>
    <property type="match status" value="1"/>
</dbReference>
<dbReference type="PANTHER" id="PTHR42870">
    <property type="entry name" value="ACETYL-COA C-ACETYLTRANSFERASE"/>
    <property type="match status" value="1"/>
</dbReference>
<evidence type="ECO:0000256" key="3">
    <source>
        <dbReference type="ARBA" id="ARBA00022679"/>
    </source>
</evidence>
<evidence type="ECO:0000256" key="6">
    <source>
        <dbReference type="ARBA" id="ARBA00032316"/>
    </source>
</evidence>
<dbReference type="InterPro" id="IPR020613">
    <property type="entry name" value="Thiolase_CS"/>
</dbReference>
<keyword evidence="10" id="KW-1185">Reference proteome</keyword>
<evidence type="ECO:0000313" key="9">
    <source>
        <dbReference type="EMBL" id="GGD60650.1"/>
    </source>
</evidence>
<comment type="caution">
    <text evidence="9">The sequence shown here is derived from an EMBL/GenBank/DDBJ whole genome shotgun (WGS) entry which is preliminary data.</text>
</comment>
<dbReference type="InterPro" id="IPR020616">
    <property type="entry name" value="Thiolase_N"/>
</dbReference>
<dbReference type="EC" id="2.3.1.176" evidence="1"/>
<dbReference type="InterPro" id="IPR016039">
    <property type="entry name" value="Thiolase-like"/>
</dbReference>
<gene>
    <name evidence="9" type="ORF">GCM10011357_14960</name>
</gene>
<reference evidence="10" key="1">
    <citation type="journal article" date="2019" name="Int. J. Syst. Evol. Microbiol.">
        <title>The Global Catalogue of Microorganisms (GCM) 10K type strain sequencing project: providing services to taxonomists for standard genome sequencing and annotation.</title>
        <authorList>
            <consortium name="The Broad Institute Genomics Platform"/>
            <consortium name="The Broad Institute Genome Sequencing Center for Infectious Disease"/>
            <person name="Wu L."/>
            <person name="Ma J."/>
        </authorList>
    </citation>
    <scope>NUCLEOTIDE SEQUENCE [LARGE SCALE GENOMIC DNA]</scope>
    <source>
        <strain evidence="10">CGMCC 1.12923</strain>
    </source>
</reference>